<evidence type="ECO:0000313" key="13">
    <source>
        <dbReference type="Proteomes" id="UP000214646"/>
    </source>
</evidence>
<keyword evidence="13" id="KW-1185">Reference proteome</keyword>
<dbReference type="SMART" id="SM00091">
    <property type="entry name" value="PAS"/>
    <property type="match status" value="3"/>
</dbReference>
<dbReference type="GO" id="GO:0009927">
    <property type="term" value="F:histidine phosphotransfer kinase activity"/>
    <property type="evidence" value="ECO:0007669"/>
    <property type="project" value="TreeGrafter"/>
</dbReference>
<evidence type="ECO:0000256" key="5">
    <source>
        <dbReference type="ARBA" id="ARBA00022777"/>
    </source>
</evidence>
<dbReference type="InterPro" id="IPR013767">
    <property type="entry name" value="PAS_fold"/>
</dbReference>
<dbReference type="Pfam" id="PF00072">
    <property type="entry name" value="Response_reg"/>
    <property type="match status" value="1"/>
</dbReference>
<proteinExistence type="predicted"/>
<dbReference type="InterPro" id="IPR004358">
    <property type="entry name" value="Sig_transdc_His_kin-like_C"/>
</dbReference>
<dbReference type="CDD" id="cd00130">
    <property type="entry name" value="PAS"/>
    <property type="match status" value="3"/>
</dbReference>
<dbReference type="SUPFAM" id="SSF55874">
    <property type="entry name" value="ATPase domain of HSP90 chaperone/DNA topoisomerase II/histidine kinase"/>
    <property type="match status" value="1"/>
</dbReference>
<keyword evidence="4 12" id="KW-0808">Transferase</keyword>
<evidence type="ECO:0000256" key="4">
    <source>
        <dbReference type="ARBA" id="ARBA00022679"/>
    </source>
</evidence>
<dbReference type="InterPro" id="IPR000014">
    <property type="entry name" value="PAS"/>
</dbReference>
<dbReference type="InterPro" id="IPR005467">
    <property type="entry name" value="His_kinase_dom"/>
</dbReference>
<dbReference type="Proteomes" id="UP000214646">
    <property type="component" value="Unassembled WGS sequence"/>
</dbReference>
<keyword evidence="12" id="KW-0489">Methyltransferase</keyword>
<dbReference type="CDD" id="cd19410">
    <property type="entry name" value="HK9-like_sensor"/>
    <property type="match status" value="1"/>
</dbReference>
<dbReference type="PROSITE" id="PS50109">
    <property type="entry name" value="HIS_KIN"/>
    <property type="match status" value="1"/>
</dbReference>
<dbReference type="SMART" id="SM00086">
    <property type="entry name" value="PAC"/>
    <property type="match status" value="3"/>
</dbReference>
<dbReference type="Gene3D" id="1.10.287.130">
    <property type="match status" value="1"/>
</dbReference>
<feature type="domain" description="PAC" evidence="11">
    <location>
        <begin position="299"/>
        <end position="351"/>
    </location>
</feature>
<evidence type="ECO:0000256" key="1">
    <source>
        <dbReference type="ARBA" id="ARBA00000085"/>
    </source>
</evidence>
<dbReference type="PANTHER" id="PTHR43047">
    <property type="entry name" value="TWO-COMPONENT HISTIDINE PROTEIN KINASE"/>
    <property type="match status" value="1"/>
</dbReference>
<dbReference type="InterPro" id="IPR013656">
    <property type="entry name" value="PAS_4"/>
</dbReference>
<accession>A0A225D7C1</accession>
<dbReference type="Gene3D" id="3.30.565.10">
    <property type="entry name" value="Histidine kinase-like ATPase, C-terminal domain"/>
    <property type="match status" value="1"/>
</dbReference>
<dbReference type="Pfam" id="PF00512">
    <property type="entry name" value="HisKA"/>
    <property type="match status" value="1"/>
</dbReference>
<protein>
    <recommendedName>
        <fullName evidence="2">histidine kinase</fullName>
        <ecNumber evidence="2">2.7.13.3</ecNumber>
    </recommendedName>
</protein>
<dbReference type="Pfam" id="PF00989">
    <property type="entry name" value="PAS"/>
    <property type="match status" value="1"/>
</dbReference>
<dbReference type="GO" id="GO:0000155">
    <property type="term" value="F:phosphorelay sensor kinase activity"/>
    <property type="evidence" value="ECO:0007669"/>
    <property type="project" value="InterPro"/>
</dbReference>
<dbReference type="InterPro" id="IPR000700">
    <property type="entry name" value="PAS-assoc_C"/>
</dbReference>
<dbReference type="EMBL" id="NIDE01000020">
    <property type="protein sequence ID" value="OWK34448.1"/>
    <property type="molecule type" value="Genomic_DNA"/>
</dbReference>
<dbReference type="SUPFAM" id="SSF47384">
    <property type="entry name" value="Homodimeric domain of signal transducing histidine kinase"/>
    <property type="match status" value="1"/>
</dbReference>
<dbReference type="PRINTS" id="PR00344">
    <property type="entry name" value="BCTRLSENSOR"/>
</dbReference>
<dbReference type="InterPro" id="IPR011006">
    <property type="entry name" value="CheY-like_superfamily"/>
</dbReference>
<dbReference type="SMART" id="SM00388">
    <property type="entry name" value="HisKA"/>
    <property type="match status" value="1"/>
</dbReference>
<dbReference type="Pfam" id="PF02518">
    <property type="entry name" value="HATPase_c"/>
    <property type="match status" value="1"/>
</dbReference>
<dbReference type="InterPro" id="IPR003594">
    <property type="entry name" value="HATPase_dom"/>
</dbReference>
<feature type="domain" description="PAC" evidence="11">
    <location>
        <begin position="550"/>
        <end position="601"/>
    </location>
</feature>
<evidence type="ECO:0000256" key="2">
    <source>
        <dbReference type="ARBA" id="ARBA00012438"/>
    </source>
</evidence>
<gene>
    <name evidence="12" type="ORF">FRUB_10419</name>
</gene>
<comment type="catalytic activity">
    <reaction evidence="1">
        <text>ATP + protein L-histidine = ADP + protein N-phospho-L-histidine.</text>
        <dbReference type="EC" id="2.7.13.3"/>
    </reaction>
</comment>
<dbReference type="InterPro" id="IPR035965">
    <property type="entry name" value="PAS-like_dom_sf"/>
</dbReference>
<evidence type="ECO:0000256" key="6">
    <source>
        <dbReference type="PROSITE-ProRule" id="PRU00169"/>
    </source>
</evidence>
<dbReference type="PROSITE" id="PS50112">
    <property type="entry name" value="PAS"/>
    <property type="match status" value="3"/>
</dbReference>
<dbReference type="Gene3D" id="3.30.450.20">
    <property type="entry name" value="PAS domain"/>
    <property type="match status" value="4"/>
</dbReference>
<name>A0A225D7C1_9BACT</name>
<dbReference type="CDD" id="cd16922">
    <property type="entry name" value="HATPase_EvgS-ArcB-TorS-like"/>
    <property type="match status" value="1"/>
</dbReference>
<dbReference type="Gene3D" id="3.40.50.2300">
    <property type="match status" value="1"/>
</dbReference>
<dbReference type="FunFam" id="3.30.565.10:FF:000006">
    <property type="entry name" value="Sensor histidine kinase WalK"/>
    <property type="match status" value="1"/>
</dbReference>
<feature type="transmembrane region" description="Helical" evidence="7">
    <location>
        <begin position="185"/>
        <end position="204"/>
    </location>
</feature>
<evidence type="ECO:0000313" key="12">
    <source>
        <dbReference type="EMBL" id="OWK34448.1"/>
    </source>
</evidence>
<dbReference type="SUPFAM" id="SSF55785">
    <property type="entry name" value="PYP-like sensor domain (PAS domain)"/>
    <property type="match status" value="4"/>
</dbReference>
<evidence type="ECO:0000259" key="11">
    <source>
        <dbReference type="PROSITE" id="PS50113"/>
    </source>
</evidence>
<sequence>MSQGFDRSVVVGLGLLAVLVVMNAAISHHNTRKLREDAARVAHSREILDVLSGLRADARKLQVSQRGFLISGDESRLRSFNETVDAIHAQIGRLKVLTADDPEQTRRIEELEAGLQHGIAWLVQMAGARRAKGLEAVRQLALAGNGQNVLDRLWDLAEEIDGEERRLLTARAEETDRAYSNAVQFGAASALFGLLAVGAFAWFLRRNMIDRDRAAEVVREQRELLQATLVSIGDGVIATDAGGRIVFLNAVAEKLTGWAQTEAREQPLESVFRIVDEATRKAADNPAARALNEGKIVGLANHTILIARDGTEWPLDDSAAPIRDARGGVAGAVLVFREITEKKQAEQALREQEQRAIGILESITDGFFAIDRQWQFSYVNRQAERLLDRAPDDLLGKNLWETYPGLVGSEFERAYRRAADDRVPGTVTAFYPDHDRWYEVQVYPAPDGISIYFRDVTTRQRADAALARVTAESERRKRLYETALSNTPDLVYVFDLNHRFTYANEALLRLWGRTWDEAIGKTCLELGYEPWHAAMHNREIDEVATTKRPIRGEVPFTGTLGRRIYDYIFVPVFGENGEVEAVAGTTRDVTERKEAEETIRRNEVFLRQLFEGSLDCIKVFDLDGRLLSMNEQGMRELEITDFDAVRGSDWCGFWQGETRETVARAIAEARSGGVTRFEGVSATRTGKLRWWHVVVTPIGPSEDRPERILAVSRDITDRKQVEVALREADRRKDEFLALLAHELRNPLAPLRNGLQVMRLAADDAAGVARVRAMMDRQLGHMVRLIDDLLDISRINRNKLHLQLSRVSLADVVGAAVETARPAIDAAGHEFAISLPAEPLYLEADLTRLAQVFANLLTNSAKYTERGGRITLAAEVCGAQVVVSVRDTGIGIPAEALPTIFDMFSQVDRSIERTTGGLGIGLALVKGLVEMHGGTVTAESGGSGKGTVFTVHLPVAARGPDPVSNGGNVETESSAGMVKRRVLVVDDNRDSATSMALMLELMGNEVRTAHDGLEAVDRAGEFRPDVVLMDVGMPRLNGLDATRRIREQSWGQTMTVIALTGWGQETDRQRSAEAGCNGHLVKPVSVPDLEAMLGSVPPNGPAT</sequence>
<feature type="domain" description="PAS" evidence="10">
    <location>
        <begin position="476"/>
        <end position="524"/>
    </location>
</feature>
<feature type="domain" description="PAS" evidence="10">
    <location>
        <begin position="221"/>
        <end position="294"/>
    </location>
</feature>
<keyword evidence="3 6" id="KW-0597">Phosphoprotein</keyword>
<feature type="domain" description="PAC" evidence="11">
    <location>
        <begin position="675"/>
        <end position="727"/>
    </location>
</feature>
<feature type="modified residue" description="4-aspartylphosphate" evidence="6">
    <location>
        <position position="1029"/>
    </location>
</feature>
<dbReference type="GO" id="GO:0005886">
    <property type="term" value="C:plasma membrane"/>
    <property type="evidence" value="ECO:0007669"/>
    <property type="project" value="TreeGrafter"/>
</dbReference>
<evidence type="ECO:0000259" key="9">
    <source>
        <dbReference type="PROSITE" id="PS50110"/>
    </source>
</evidence>
<dbReference type="Pfam" id="PF08448">
    <property type="entry name" value="PAS_4"/>
    <property type="match status" value="3"/>
</dbReference>
<dbReference type="InterPro" id="IPR036097">
    <property type="entry name" value="HisK_dim/P_sf"/>
</dbReference>
<dbReference type="RefSeq" id="WP_088260729.1">
    <property type="nucleotide sequence ID" value="NZ_NIDE01000020.1"/>
</dbReference>
<reference evidence="13" key="1">
    <citation type="submission" date="2017-06" db="EMBL/GenBank/DDBJ databases">
        <title>Genome analysis of Fimbriiglobus ruber SP5, the first member of the order Planctomycetales with confirmed chitinolytic capability.</title>
        <authorList>
            <person name="Ravin N.V."/>
            <person name="Rakitin A.L."/>
            <person name="Ivanova A.A."/>
            <person name="Beletsky A.V."/>
            <person name="Kulichevskaya I.S."/>
            <person name="Mardanov A.V."/>
            <person name="Dedysh S.N."/>
        </authorList>
    </citation>
    <scope>NUCLEOTIDE SEQUENCE [LARGE SCALE GENOMIC DNA]</scope>
    <source>
        <strain evidence="13">SP5</strain>
    </source>
</reference>
<dbReference type="InterPro" id="IPR007891">
    <property type="entry name" value="CHASE3"/>
</dbReference>
<feature type="domain" description="Response regulatory" evidence="9">
    <location>
        <begin position="980"/>
        <end position="1096"/>
    </location>
</feature>
<organism evidence="12 13">
    <name type="scientific">Fimbriiglobus ruber</name>
    <dbReference type="NCBI Taxonomy" id="1908690"/>
    <lineage>
        <taxon>Bacteria</taxon>
        <taxon>Pseudomonadati</taxon>
        <taxon>Planctomycetota</taxon>
        <taxon>Planctomycetia</taxon>
        <taxon>Gemmatales</taxon>
        <taxon>Gemmataceae</taxon>
        <taxon>Fimbriiglobus</taxon>
    </lineage>
</organism>
<evidence type="ECO:0000259" key="10">
    <source>
        <dbReference type="PROSITE" id="PS50112"/>
    </source>
</evidence>
<dbReference type="SMART" id="SM00387">
    <property type="entry name" value="HATPase_c"/>
    <property type="match status" value="1"/>
</dbReference>
<keyword evidence="7" id="KW-1133">Transmembrane helix</keyword>
<keyword evidence="7" id="KW-0472">Membrane</keyword>
<feature type="domain" description="Histidine kinase" evidence="8">
    <location>
        <begin position="738"/>
        <end position="956"/>
    </location>
</feature>
<keyword evidence="7" id="KW-0812">Transmembrane</keyword>
<keyword evidence="5" id="KW-0418">Kinase</keyword>
<dbReference type="PROSITE" id="PS50113">
    <property type="entry name" value="PAC"/>
    <property type="match status" value="3"/>
</dbReference>
<comment type="caution">
    <text evidence="12">The sequence shown here is derived from an EMBL/GenBank/DDBJ whole genome shotgun (WGS) entry which is preliminary data.</text>
</comment>
<dbReference type="InterPro" id="IPR003661">
    <property type="entry name" value="HisK_dim/P_dom"/>
</dbReference>
<evidence type="ECO:0000259" key="8">
    <source>
        <dbReference type="PROSITE" id="PS50109"/>
    </source>
</evidence>
<dbReference type="InterPro" id="IPR036890">
    <property type="entry name" value="HATPase_C_sf"/>
</dbReference>
<dbReference type="EC" id="2.7.13.3" evidence="2"/>
<dbReference type="PROSITE" id="PS50110">
    <property type="entry name" value="RESPONSE_REGULATORY"/>
    <property type="match status" value="1"/>
</dbReference>
<dbReference type="CDD" id="cd00082">
    <property type="entry name" value="HisKA"/>
    <property type="match status" value="1"/>
</dbReference>
<dbReference type="GO" id="GO:0032259">
    <property type="term" value="P:methylation"/>
    <property type="evidence" value="ECO:0007669"/>
    <property type="project" value="UniProtKB-KW"/>
</dbReference>
<dbReference type="PANTHER" id="PTHR43047:SF72">
    <property type="entry name" value="OSMOSENSING HISTIDINE PROTEIN KINASE SLN1"/>
    <property type="match status" value="1"/>
</dbReference>
<dbReference type="SMART" id="SM00448">
    <property type="entry name" value="REC"/>
    <property type="match status" value="1"/>
</dbReference>
<dbReference type="InterPro" id="IPR001789">
    <property type="entry name" value="Sig_transdc_resp-reg_receiver"/>
</dbReference>
<evidence type="ECO:0000256" key="3">
    <source>
        <dbReference type="ARBA" id="ARBA00022553"/>
    </source>
</evidence>
<dbReference type="GO" id="GO:0006355">
    <property type="term" value="P:regulation of DNA-templated transcription"/>
    <property type="evidence" value="ECO:0007669"/>
    <property type="project" value="InterPro"/>
</dbReference>
<dbReference type="CDD" id="cd17580">
    <property type="entry name" value="REC_2_DhkD-like"/>
    <property type="match status" value="1"/>
</dbReference>
<dbReference type="NCBIfam" id="TIGR00229">
    <property type="entry name" value="sensory_box"/>
    <property type="match status" value="4"/>
</dbReference>
<feature type="domain" description="PAS" evidence="10">
    <location>
        <begin position="352"/>
        <end position="399"/>
    </location>
</feature>
<dbReference type="InterPro" id="IPR001610">
    <property type="entry name" value="PAC"/>
</dbReference>
<dbReference type="AlphaFoldDB" id="A0A225D7C1"/>
<evidence type="ECO:0000256" key="7">
    <source>
        <dbReference type="SAM" id="Phobius"/>
    </source>
</evidence>
<dbReference type="Pfam" id="PF05227">
    <property type="entry name" value="CHASE3"/>
    <property type="match status" value="1"/>
</dbReference>
<dbReference type="OrthoDB" id="3272385at2"/>
<dbReference type="GO" id="GO:0008168">
    <property type="term" value="F:methyltransferase activity"/>
    <property type="evidence" value="ECO:0007669"/>
    <property type="project" value="UniProtKB-KW"/>
</dbReference>
<dbReference type="SUPFAM" id="SSF52172">
    <property type="entry name" value="CheY-like"/>
    <property type="match status" value="1"/>
</dbReference>